<gene>
    <name evidence="7" type="ORF">ENO08_01915</name>
</gene>
<dbReference type="InterPro" id="IPR013849">
    <property type="entry name" value="DNA_helicase_Holl-junc_RuvA_I"/>
</dbReference>
<sequence length="103" mass="11122">MIGSVEGVVRAKEGNRIVLEVSGVGFEILVPIRAMERVGREGEVARLETYLHVREDALTLYGFLDEGEKKLFLSLIGVSGIGPKAALALLSVCEAGELARIIR</sequence>
<evidence type="ECO:0000256" key="4">
    <source>
        <dbReference type="ARBA" id="ARBA00023172"/>
    </source>
</evidence>
<keyword evidence="4" id="KW-0233">DNA recombination</keyword>
<dbReference type="GO" id="GO:0005524">
    <property type="term" value="F:ATP binding"/>
    <property type="evidence" value="ECO:0007669"/>
    <property type="project" value="InterPro"/>
</dbReference>
<dbReference type="EMBL" id="DSEC01000135">
    <property type="protein sequence ID" value="HER43198.1"/>
    <property type="molecule type" value="Genomic_DNA"/>
</dbReference>
<reference evidence="7" key="1">
    <citation type="journal article" date="2020" name="mSystems">
        <title>Genome- and Community-Level Interaction Insights into Carbon Utilization and Element Cycling Functions of Hydrothermarchaeota in Hydrothermal Sediment.</title>
        <authorList>
            <person name="Zhou Z."/>
            <person name="Liu Y."/>
            <person name="Xu W."/>
            <person name="Pan J."/>
            <person name="Luo Z.H."/>
            <person name="Li M."/>
        </authorList>
    </citation>
    <scope>NUCLEOTIDE SEQUENCE [LARGE SCALE GENOMIC DNA]</scope>
    <source>
        <strain evidence="7">SpSt-1233</strain>
    </source>
</reference>
<keyword evidence="3" id="KW-0238">DNA-binding</keyword>
<evidence type="ECO:0000259" key="6">
    <source>
        <dbReference type="Pfam" id="PF01330"/>
    </source>
</evidence>
<organism evidence="7">
    <name type="scientific">Eiseniibacteriota bacterium</name>
    <dbReference type="NCBI Taxonomy" id="2212470"/>
    <lineage>
        <taxon>Bacteria</taxon>
        <taxon>Candidatus Eiseniibacteriota</taxon>
    </lineage>
</organism>
<comment type="caution">
    <text evidence="7">The sequence shown here is derived from an EMBL/GenBank/DDBJ whole genome shotgun (WGS) entry which is preliminary data.</text>
</comment>
<keyword evidence="5" id="KW-0234">DNA repair</keyword>
<dbReference type="GO" id="GO:0006310">
    <property type="term" value="P:DNA recombination"/>
    <property type="evidence" value="ECO:0007669"/>
    <property type="project" value="UniProtKB-KW"/>
</dbReference>
<dbReference type="GO" id="GO:0006281">
    <property type="term" value="P:DNA repair"/>
    <property type="evidence" value="ECO:0007669"/>
    <property type="project" value="UniProtKB-KW"/>
</dbReference>
<dbReference type="AlphaFoldDB" id="A0A7V2ATY0"/>
<dbReference type="InterPro" id="IPR012340">
    <property type="entry name" value="NA-bd_OB-fold"/>
</dbReference>
<dbReference type="GO" id="GO:0009378">
    <property type="term" value="F:four-way junction helicase activity"/>
    <property type="evidence" value="ECO:0007669"/>
    <property type="project" value="InterPro"/>
</dbReference>
<feature type="domain" description="DNA helicase Holliday junction RuvA type" evidence="6">
    <location>
        <begin position="1"/>
        <end position="62"/>
    </location>
</feature>
<dbReference type="SUPFAM" id="SSF50249">
    <property type="entry name" value="Nucleic acid-binding proteins"/>
    <property type="match status" value="1"/>
</dbReference>
<proteinExistence type="predicted"/>
<evidence type="ECO:0000256" key="2">
    <source>
        <dbReference type="ARBA" id="ARBA00022763"/>
    </source>
</evidence>
<dbReference type="Proteomes" id="UP000886069">
    <property type="component" value="Unassembled WGS sequence"/>
</dbReference>
<keyword evidence="2" id="KW-0227">DNA damage</keyword>
<accession>A0A7V2ATY0</accession>
<dbReference type="NCBIfam" id="TIGR00084">
    <property type="entry name" value="ruvA"/>
    <property type="match status" value="1"/>
</dbReference>
<evidence type="ECO:0000313" key="7">
    <source>
        <dbReference type="EMBL" id="HER43198.1"/>
    </source>
</evidence>
<protein>
    <submittedName>
        <fullName evidence="7">Holliday junction branch migration protein RuvA</fullName>
    </submittedName>
</protein>
<dbReference type="Gene3D" id="1.10.150.20">
    <property type="entry name" value="5' to 3' exonuclease, C-terminal subdomain"/>
    <property type="match status" value="1"/>
</dbReference>
<dbReference type="Pfam" id="PF01330">
    <property type="entry name" value="RuvA_N"/>
    <property type="match status" value="1"/>
</dbReference>
<dbReference type="GO" id="GO:0003677">
    <property type="term" value="F:DNA binding"/>
    <property type="evidence" value="ECO:0007669"/>
    <property type="project" value="UniProtKB-KW"/>
</dbReference>
<dbReference type="InterPro" id="IPR000085">
    <property type="entry name" value="RuvA"/>
</dbReference>
<evidence type="ECO:0000256" key="1">
    <source>
        <dbReference type="ARBA" id="ARBA00022490"/>
    </source>
</evidence>
<dbReference type="Gene3D" id="2.40.50.140">
    <property type="entry name" value="Nucleic acid-binding proteins"/>
    <property type="match status" value="1"/>
</dbReference>
<dbReference type="InterPro" id="IPR010994">
    <property type="entry name" value="RuvA_2-like"/>
</dbReference>
<dbReference type="SUPFAM" id="SSF47781">
    <property type="entry name" value="RuvA domain 2-like"/>
    <property type="match status" value="1"/>
</dbReference>
<name>A0A7V2ATY0_UNCEI</name>
<evidence type="ECO:0000256" key="5">
    <source>
        <dbReference type="ARBA" id="ARBA00023204"/>
    </source>
</evidence>
<keyword evidence="1" id="KW-0963">Cytoplasm</keyword>
<evidence type="ECO:0000256" key="3">
    <source>
        <dbReference type="ARBA" id="ARBA00023125"/>
    </source>
</evidence>
<feature type="non-terminal residue" evidence="7">
    <location>
        <position position="103"/>
    </location>
</feature>